<dbReference type="Ensembl" id="ENSLBET00000028595.1">
    <property type="protein sequence ID" value="ENSLBEP00000027291.1"/>
    <property type="gene ID" value="ENSLBEG00000020716.1"/>
</dbReference>
<dbReference type="InterPro" id="IPR051762">
    <property type="entry name" value="UBF1"/>
</dbReference>
<dbReference type="Gene3D" id="1.10.30.10">
    <property type="entry name" value="High mobility group box domain"/>
    <property type="match status" value="3"/>
</dbReference>
<accession>A0A3Q3G2I3</accession>
<dbReference type="STRING" id="56723.ENSLBEP00000027291"/>
<feature type="compositionally biased region" description="Basic and acidic residues" evidence="5">
    <location>
        <begin position="410"/>
        <end position="420"/>
    </location>
</feature>
<dbReference type="Pfam" id="PF00505">
    <property type="entry name" value="HMG_box"/>
    <property type="match status" value="1"/>
</dbReference>
<feature type="DNA-binding region" description="HMG box" evidence="4">
    <location>
        <begin position="313"/>
        <end position="380"/>
    </location>
</feature>
<feature type="compositionally biased region" description="Acidic residues" evidence="5">
    <location>
        <begin position="435"/>
        <end position="459"/>
    </location>
</feature>
<feature type="DNA-binding region" description="HMG box" evidence="4">
    <location>
        <begin position="105"/>
        <end position="173"/>
    </location>
</feature>
<evidence type="ECO:0000313" key="7">
    <source>
        <dbReference type="Ensembl" id="ENSLBEP00000027291.1"/>
    </source>
</evidence>
<dbReference type="GO" id="GO:0003677">
    <property type="term" value="F:DNA binding"/>
    <property type="evidence" value="ECO:0007669"/>
    <property type="project" value="UniProtKB-UniRule"/>
</dbReference>
<feature type="domain" description="HMG box" evidence="6">
    <location>
        <begin position="105"/>
        <end position="173"/>
    </location>
</feature>
<dbReference type="PANTHER" id="PTHR46318">
    <property type="entry name" value="UPSTREAM BINDING TRANSCRIPTION FACTOR"/>
    <property type="match status" value="1"/>
</dbReference>
<keyword evidence="8" id="KW-1185">Reference proteome</keyword>
<dbReference type="PANTHER" id="PTHR46318:SF2">
    <property type="entry name" value="NUCLEOLAR TRANSCRIPTION FACTOR 1"/>
    <property type="match status" value="1"/>
</dbReference>
<dbReference type="InParanoid" id="A0A3Q3G2I3"/>
<reference evidence="7" key="1">
    <citation type="submission" date="2025-08" db="UniProtKB">
        <authorList>
            <consortium name="Ensembl"/>
        </authorList>
    </citation>
    <scope>IDENTIFICATION</scope>
</reference>
<evidence type="ECO:0000256" key="5">
    <source>
        <dbReference type="SAM" id="MobiDB-lite"/>
    </source>
</evidence>
<evidence type="ECO:0000256" key="2">
    <source>
        <dbReference type="ARBA" id="ARBA00023125"/>
    </source>
</evidence>
<keyword evidence="3 4" id="KW-0539">Nucleus</keyword>
<evidence type="ECO:0000313" key="8">
    <source>
        <dbReference type="Proteomes" id="UP000261660"/>
    </source>
</evidence>
<evidence type="ECO:0000259" key="6">
    <source>
        <dbReference type="PROSITE" id="PS50118"/>
    </source>
</evidence>
<evidence type="ECO:0000256" key="3">
    <source>
        <dbReference type="ARBA" id="ARBA00023242"/>
    </source>
</evidence>
<feature type="domain" description="HMG box" evidence="6">
    <location>
        <begin position="313"/>
        <end position="380"/>
    </location>
</feature>
<name>A0A3Q3G2I3_9LABR</name>
<comment type="subcellular location">
    <subcellularLocation>
        <location evidence="1">Nucleus</location>
    </subcellularLocation>
</comment>
<dbReference type="PROSITE" id="PS50118">
    <property type="entry name" value="HMG_BOX_2"/>
    <property type="match status" value="3"/>
</dbReference>
<reference evidence="7" key="2">
    <citation type="submission" date="2025-09" db="UniProtKB">
        <authorList>
            <consortium name="Ensembl"/>
        </authorList>
    </citation>
    <scope>IDENTIFICATION</scope>
</reference>
<dbReference type="OrthoDB" id="1919336at2759"/>
<dbReference type="GeneTree" id="ENSGT00940000167603"/>
<organism evidence="7 8">
    <name type="scientific">Labrus bergylta</name>
    <name type="common">ballan wrasse</name>
    <dbReference type="NCBI Taxonomy" id="56723"/>
    <lineage>
        <taxon>Eukaryota</taxon>
        <taxon>Metazoa</taxon>
        <taxon>Chordata</taxon>
        <taxon>Craniata</taxon>
        <taxon>Vertebrata</taxon>
        <taxon>Euteleostomi</taxon>
        <taxon>Actinopterygii</taxon>
        <taxon>Neopterygii</taxon>
        <taxon>Teleostei</taxon>
        <taxon>Neoteleostei</taxon>
        <taxon>Acanthomorphata</taxon>
        <taxon>Eupercaria</taxon>
        <taxon>Labriformes</taxon>
        <taxon>Labridae</taxon>
        <taxon>Labrus</taxon>
    </lineage>
</organism>
<dbReference type="GO" id="GO:0005634">
    <property type="term" value="C:nucleus"/>
    <property type="evidence" value="ECO:0007669"/>
    <property type="project" value="UniProtKB-SubCell"/>
</dbReference>
<feature type="domain" description="HMG box" evidence="6">
    <location>
        <begin position="210"/>
        <end position="274"/>
    </location>
</feature>
<evidence type="ECO:0000256" key="4">
    <source>
        <dbReference type="PROSITE-ProRule" id="PRU00267"/>
    </source>
</evidence>
<dbReference type="InterPro" id="IPR009071">
    <property type="entry name" value="HMG_box_dom"/>
</dbReference>
<protein>
    <submittedName>
        <fullName evidence="7">Nucleolar transcription factor 1-like</fullName>
    </submittedName>
</protein>
<dbReference type="SMART" id="SM00398">
    <property type="entry name" value="HMG"/>
    <property type="match status" value="3"/>
</dbReference>
<feature type="DNA-binding region" description="HMG box" evidence="4">
    <location>
        <begin position="210"/>
        <end position="274"/>
    </location>
</feature>
<dbReference type="SUPFAM" id="SSF47095">
    <property type="entry name" value="HMG-box"/>
    <property type="match status" value="3"/>
</dbReference>
<keyword evidence="2 4" id="KW-0238">DNA-binding</keyword>
<dbReference type="InterPro" id="IPR036910">
    <property type="entry name" value="HMG_box_dom_sf"/>
</dbReference>
<sequence length="459" mass="53564">MSKNSSIVDEPEWTRGDLQALCAALKTSIPENEKCSIYTKGLKAVDWNKVAFAPFSPEACLGKWTEILSRMRKMRTLAEIVDEAEDTLSNPVKNKSISKIYPDLPKRPSPPNAVFYEENRAKYHKKHPEMKSQKVLRALNKKFKNLSRQEKARYTEKYKLAAEEYWTKMQEFRQKNNLPPMPKRSCKRKRVLEDDTHDEEHIEGEHGIPPKPPVNGYNLFCKEQAASIEGDTGKNNVTVWAQRWRDLTEKQRGDYRERCSELRREFSVKLEDYLKGFDTEKQEQILEKHGIKRPKVSEAQTVKRRVKTFQGEPKMPSRSGNAIFTKKQMELLKNKSSSSKEVFSRVSQMWMDLPTKEKDRYKVKVDDNMRLYAKELQEWFKKLTPAEQQDYLLVNPSKHKYLDGVKTVPYRKDPSHRPSDSEDENIESSSSSSSSDEEEVIVLEGEELEEGDDNMFDLY</sequence>
<dbReference type="AlphaFoldDB" id="A0A3Q3G2I3"/>
<dbReference type="Proteomes" id="UP000261660">
    <property type="component" value="Unplaced"/>
</dbReference>
<feature type="region of interest" description="Disordered" evidence="5">
    <location>
        <begin position="405"/>
        <end position="459"/>
    </location>
</feature>
<proteinExistence type="predicted"/>
<evidence type="ECO:0000256" key="1">
    <source>
        <dbReference type="ARBA" id="ARBA00004123"/>
    </source>
</evidence>